<name>A0ABD2N4E1_9CUCU</name>
<reference evidence="1 2" key="1">
    <citation type="journal article" date="2021" name="BMC Biol.">
        <title>Horizontally acquired antibacterial genes associated with adaptive radiation of ladybird beetles.</title>
        <authorList>
            <person name="Li H.S."/>
            <person name="Tang X.F."/>
            <person name="Huang Y.H."/>
            <person name="Xu Z.Y."/>
            <person name="Chen M.L."/>
            <person name="Du X.Y."/>
            <person name="Qiu B.Y."/>
            <person name="Chen P.T."/>
            <person name="Zhang W."/>
            <person name="Slipinski A."/>
            <person name="Escalona H.E."/>
            <person name="Waterhouse R.M."/>
            <person name="Zwick A."/>
            <person name="Pang H."/>
        </authorList>
    </citation>
    <scope>NUCLEOTIDE SEQUENCE [LARGE SCALE GENOMIC DNA]</scope>
    <source>
        <strain evidence="1">SYSU2018</strain>
    </source>
</reference>
<dbReference type="Proteomes" id="UP001516400">
    <property type="component" value="Unassembled WGS sequence"/>
</dbReference>
<evidence type="ECO:0000313" key="2">
    <source>
        <dbReference type="Proteomes" id="UP001516400"/>
    </source>
</evidence>
<sequence>MSTATNVIAKNRMMSAAEREKIISFENGEKGIMMVRGENVDLRLYMGLTQCIGGYTQNCNESFNSTVWVSTPKSTASGKTVLDVATGAACLAVEFKRAEMSSL</sequence>
<keyword evidence="2" id="KW-1185">Reference proteome</keyword>
<gene>
    <name evidence="1" type="ORF">HHI36_014990</name>
</gene>
<organism evidence="1 2">
    <name type="scientific">Cryptolaemus montrouzieri</name>
    <dbReference type="NCBI Taxonomy" id="559131"/>
    <lineage>
        <taxon>Eukaryota</taxon>
        <taxon>Metazoa</taxon>
        <taxon>Ecdysozoa</taxon>
        <taxon>Arthropoda</taxon>
        <taxon>Hexapoda</taxon>
        <taxon>Insecta</taxon>
        <taxon>Pterygota</taxon>
        <taxon>Neoptera</taxon>
        <taxon>Endopterygota</taxon>
        <taxon>Coleoptera</taxon>
        <taxon>Polyphaga</taxon>
        <taxon>Cucujiformia</taxon>
        <taxon>Coccinelloidea</taxon>
        <taxon>Coccinellidae</taxon>
        <taxon>Scymninae</taxon>
        <taxon>Scymnini</taxon>
        <taxon>Cryptolaemus</taxon>
    </lineage>
</organism>
<protein>
    <submittedName>
        <fullName evidence="1">Uncharacterized protein</fullName>
    </submittedName>
</protein>
<comment type="caution">
    <text evidence="1">The sequence shown here is derived from an EMBL/GenBank/DDBJ whole genome shotgun (WGS) entry which is preliminary data.</text>
</comment>
<dbReference type="AlphaFoldDB" id="A0ABD2N4E1"/>
<evidence type="ECO:0000313" key="1">
    <source>
        <dbReference type="EMBL" id="KAL3273556.1"/>
    </source>
</evidence>
<accession>A0ABD2N4E1</accession>
<dbReference type="EMBL" id="JABFTP020000062">
    <property type="protein sequence ID" value="KAL3273556.1"/>
    <property type="molecule type" value="Genomic_DNA"/>
</dbReference>
<proteinExistence type="predicted"/>